<organism evidence="4 5">
    <name type="scientific">Loxodonta africana</name>
    <name type="common">African elephant</name>
    <dbReference type="NCBI Taxonomy" id="9785"/>
    <lineage>
        <taxon>Eukaryota</taxon>
        <taxon>Metazoa</taxon>
        <taxon>Chordata</taxon>
        <taxon>Craniata</taxon>
        <taxon>Vertebrata</taxon>
        <taxon>Euteleostomi</taxon>
        <taxon>Mammalia</taxon>
        <taxon>Eutheria</taxon>
        <taxon>Afrotheria</taxon>
        <taxon>Proboscidea</taxon>
        <taxon>Elephantidae</taxon>
        <taxon>Loxodonta</taxon>
    </lineage>
</organism>
<comment type="subunit">
    <text evidence="1">Forms a complex composed of PDGFRL, TNK2 and GRB2.</text>
</comment>
<dbReference type="PANTHER" id="PTHR15360:SF2">
    <property type="entry name" value="PLATELET-DERIVED GROWTH FACTOR RECEPTOR-LIKE PROTEIN"/>
    <property type="match status" value="1"/>
</dbReference>
<dbReference type="OMA" id="YVNYPMA"/>
<reference evidence="4 5" key="1">
    <citation type="submission" date="2009-06" db="EMBL/GenBank/DDBJ databases">
        <title>The Genome Sequence of Loxodonta africana (African elephant).</title>
        <authorList>
            <person name="Di Palma F."/>
            <person name="Heiman D."/>
            <person name="Young S."/>
            <person name="Johnson J."/>
            <person name="Lander E.S."/>
            <person name="Lindblad-Toh K."/>
        </authorList>
    </citation>
    <scope>NUCLEOTIDE SEQUENCE [LARGE SCALE GENOMIC DNA]</scope>
    <source>
        <strain evidence="4 5">Isolate ISIS603380</strain>
    </source>
</reference>
<dbReference type="Gene3D" id="2.60.40.10">
    <property type="entry name" value="Immunoglobulins"/>
    <property type="match status" value="3"/>
</dbReference>
<dbReference type="Pfam" id="PF21339">
    <property type="entry name" value="VEGFR-1-like_Ig-like"/>
    <property type="match status" value="1"/>
</dbReference>
<dbReference type="InterPro" id="IPR013098">
    <property type="entry name" value="Ig_I-set"/>
</dbReference>
<reference evidence="4" key="3">
    <citation type="submission" date="2025-09" db="UniProtKB">
        <authorList>
            <consortium name="Ensembl"/>
        </authorList>
    </citation>
    <scope>IDENTIFICATION</scope>
    <source>
        <strain evidence="4">Isolate ISIS603380</strain>
    </source>
</reference>
<evidence type="ECO:0000256" key="2">
    <source>
        <dbReference type="ARBA" id="ARBA00019671"/>
    </source>
</evidence>
<evidence type="ECO:0000259" key="3">
    <source>
        <dbReference type="PROSITE" id="PS50835"/>
    </source>
</evidence>
<accession>G3U2E6</accession>
<reference evidence="4" key="2">
    <citation type="submission" date="2025-08" db="UniProtKB">
        <authorList>
            <consortium name="Ensembl"/>
        </authorList>
    </citation>
    <scope>IDENTIFICATION</scope>
    <source>
        <strain evidence="4">Isolate ISIS603380</strain>
    </source>
</reference>
<evidence type="ECO:0000313" key="5">
    <source>
        <dbReference type="Proteomes" id="UP000007646"/>
    </source>
</evidence>
<dbReference type="SUPFAM" id="SSF48726">
    <property type="entry name" value="Immunoglobulin"/>
    <property type="match status" value="2"/>
</dbReference>
<dbReference type="InterPro" id="IPR007110">
    <property type="entry name" value="Ig-like_dom"/>
</dbReference>
<dbReference type="InterPro" id="IPR042495">
    <property type="entry name" value="PDGFRL"/>
</dbReference>
<dbReference type="Proteomes" id="UP000007646">
    <property type="component" value="Unassembled WGS sequence"/>
</dbReference>
<dbReference type="STRING" id="9785.ENSLAFP00000022004"/>
<sequence length="293" mass="32650">FQKVGDFLSLWAGETVELHCWGNVVRWRVPVYLEEEDEGRLKIKHLSQHSQLLVVNSTSTDIGEYSCWDSACAEGEDRQGNTFVFFTDREQLYVPTKDYYEAVQLHTHQPALLPCEVTNPLAQVTLHQEFPLEEVPVDGTAIFFNVKKGFTIHQPQASLAGSLFCMASLGHMRQISTKYMLVNINYPSSSPKPTILASALSIQLGENFSVTCTVLGEPEIAVDFSWEYPGQKATSHVTAQECLIVVHHEGQVQQKAESILHIGETWVGDAGVYTSRATNLQGTRTATTHILVI</sequence>
<dbReference type="Ensembl" id="ENSLAFT00000026653.1">
    <property type="protein sequence ID" value="ENSLAFP00000022004.1"/>
    <property type="gene ID" value="ENSLAFG00000029680.1"/>
</dbReference>
<keyword evidence="5" id="KW-1185">Reference proteome</keyword>
<dbReference type="eggNOG" id="KOG0200">
    <property type="taxonomic scope" value="Eukaryota"/>
</dbReference>
<dbReference type="SMART" id="SM00409">
    <property type="entry name" value="IG"/>
    <property type="match status" value="3"/>
</dbReference>
<dbReference type="InterPro" id="IPR003599">
    <property type="entry name" value="Ig_sub"/>
</dbReference>
<dbReference type="Pfam" id="PF07679">
    <property type="entry name" value="I-set"/>
    <property type="match status" value="1"/>
</dbReference>
<dbReference type="InterPro" id="IPR036179">
    <property type="entry name" value="Ig-like_dom_sf"/>
</dbReference>
<dbReference type="PROSITE" id="PS50835">
    <property type="entry name" value="IG_LIKE"/>
    <property type="match status" value="1"/>
</dbReference>
<dbReference type="GeneTree" id="ENSGT00390000017153"/>
<proteinExistence type="predicted"/>
<dbReference type="PANTHER" id="PTHR15360">
    <property type="entry name" value="PLATELET-DERIVED GROWTH FACTOR RECEPTOR LIKE"/>
    <property type="match status" value="1"/>
</dbReference>
<evidence type="ECO:0000256" key="1">
    <source>
        <dbReference type="ARBA" id="ARBA00011360"/>
    </source>
</evidence>
<dbReference type="HOGENOM" id="CLU_062833_0_0_1"/>
<dbReference type="InParanoid" id="G3U2E6"/>
<evidence type="ECO:0000313" key="4">
    <source>
        <dbReference type="Ensembl" id="ENSLAFP00000022004.1"/>
    </source>
</evidence>
<name>G3U2E6_LOXAF</name>
<dbReference type="InterPro" id="IPR013783">
    <property type="entry name" value="Ig-like_fold"/>
</dbReference>
<protein>
    <recommendedName>
        <fullName evidence="2">Platelet-derived growth factor receptor-like protein</fullName>
    </recommendedName>
</protein>
<dbReference type="AlphaFoldDB" id="G3U2E6"/>
<feature type="domain" description="Ig-like" evidence="3">
    <location>
        <begin position="191"/>
        <end position="287"/>
    </location>
</feature>
<dbReference type="PIRSF" id="PIRSF000615">
    <property type="entry name" value="TyrPK_CSF1-R"/>
    <property type="match status" value="1"/>
</dbReference>